<evidence type="ECO:0000259" key="1">
    <source>
        <dbReference type="Pfam" id="PF13640"/>
    </source>
</evidence>
<dbReference type="RefSeq" id="WP_315876058.1">
    <property type="nucleotide sequence ID" value="NZ_JAWCTQ010000002.1"/>
</dbReference>
<feature type="domain" description="Prolyl 4-hydroxylase alpha subunit Fe(2+) 2OG dioxygenase" evidence="1">
    <location>
        <begin position="112"/>
        <end position="201"/>
    </location>
</feature>
<keyword evidence="2" id="KW-0560">Oxidoreductase</keyword>
<protein>
    <submittedName>
        <fullName evidence="2">2OG-Fe(II) oxygenase</fullName>
        <ecNumber evidence="2">1.14.11.-</ecNumber>
    </submittedName>
</protein>
<sequence>MAETHALPFPWHSFDLRSRFLPEGWQQEILEVARVSAEDKYLVPSYATSREADSESQIPVHTVDGVTIAEELPWLYSLYRQQLRDMAQTLTREEVTTATDVRTGLTLNVQRGSQERYECHVDWNPLSGLLYVTDHPRGSGGELLVSNRGDVHSCEEVDADCTRIYPVAGHALFFDGRYHSHYVNALRNEEDVRVVLAMNFYTASHPEKNRPESLDRHLGLLP</sequence>
<reference evidence="2 3" key="1">
    <citation type="submission" date="2023-09" db="EMBL/GenBank/DDBJ databases">
        <title>Streptomyces sp. nov.: A antagonism against Alternaria gaisen Producing Streptochlin, Isolated from Tamarix root soil.</title>
        <authorList>
            <person name="Chen Y."/>
        </authorList>
    </citation>
    <scope>NUCLEOTIDE SEQUENCE [LARGE SCALE GENOMIC DNA]</scope>
    <source>
        <strain evidence="2 3">TRM76323</strain>
    </source>
</reference>
<dbReference type="GO" id="GO:0016491">
    <property type="term" value="F:oxidoreductase activity"/>
    <property type="evidence" value="ECO:0007669"/>
    <property type="project" value="UniProtKB-KW"/>
</dbReference>
<gene>
    <name evidence="2" type="ORF">RND61_03105</name>
</gene>
<dbReference type="InterPro" id="IPR044862">
    <property type="entry name" value="Pro_4_hyd_alph_FE2OG_OXY"/>
</dbReference>
<comment type="caution">
    <text evidence="2">The sequence shown here is derived from an EMBL/GenBank/DDBJ whole genome shotgun (WGS) entry which is preliminary data.</text>
</comment>
<name>A0ABU3QE79_9ACTN</name>
<proteinExistence type="predicted"/>
<organism evidence="2 3">
    <name type="scientific">Streptomyces tamarix</name>
    <dbReference type="NCBI Taxonomy" id="3078565"/>
    <lineage>
        <taxon>Bacteria</taxon>
        <taxon>Bacillati</taxon>
        <taxon>Actinomycetota</taxon>
        <taxon>Actinomycetes</taxon>
        <taxon>Kitasatosporales</taxon>
        <taxon>Streptomycetaceae</taxon>
        <taxon>Streptomyces</taxon>
    </lineage>
</organism>
<dbReference type="Gene3D" id="2.60.120.620">
    <property type="entry name" value="q2cbj1_9rhob like domain"/>
    <property type="match status" value="1"/>
</dbReference>
<keyword evidence="3" id="KW-1185">Reference proteome</keyword>
<dbReference type="EMBL" id="JAWCTQ010000002">
    <property type="protein sequence ID" value="MDT9681069.1"/>
    <property type="molecule type" value="Genomic_DNA"/>
</dbReference>
<evidence type="ECO:0000313" key="2">
    <source>
        <dbReference type="EMBL" id="MDT9681069.1"/>
    </source>
</evidence>
<evidence type="ECO:0000313" key="3">
    <source>
        <dbReference type="Proteomes" id="UP001250181"/>
    </source>
</evidence>
<dbReference type="EC" id="1.14.11.-" evidence="2"/>
<dbReference type="Pfam" id="PF13640">
    <property type="entry name" value="2OG-FeII_Oxy_3"/>
    <property type="match status" value="1"/>
</dbReference>
<accession>A0ABU3QE79</accession>
<dbReference type="Proteomes" id="UP001250181">
    <property type="component" value="Unassembled WGS sequence"/>
</dbReference>